<dbReference type="InterPro" id="IPR035979">
    <property type="entry name" value="RBD_domain_sf"/>
</dbReference>
<dbReference type="PROSITE" id="PS50102">
    <property type="entry name" value="RRM"/>
    <property type="match status" value="2"/>
</dbReference>
<dbReference type="Proteomes" id="UP000077755">
    <property type="component" value="Chromosome 1"/>
</dbReference>
<dbReference type="InterPro" id="IPR012677">
    <property type="entry name" value="Nucleotide-bd_a/b_plait_sf"/>
</dbReference>
<dbReference type="Gene3D" id="3.30.70.330">
    <property type="match status" value="2"/>
</dbReference>
<keyword evidence="8" id="KW-1185">Reference proteome</keyword>
<evidence type="ECO:0000256" key="4">
    <source>
        <dbReference type="SAM" id="MobiDB-lite"/>
    </source>
</evidence>
<sequence>MDDYNFDEFYDYNRHPNSTTLSWSSDNPRAHHYHHNQNMNYYPEHDPFGGPGGFNFPPHPRKRPHFSSGCGEGGSVAKLYVGGTPRNATEHDIRAVFGEHGNIIEVVFLRDKRTGMQQGSCFVKFSRFEDADRAIEVLDNQYTFSGEMAPIKVRYADDKERRRPASNFGTYTFKLYVGGLNKQACKREIGEIFSPFGLIEDVFIALDEFKQSRGYAFVQFSHRDMAVAAINALHGTYIMRGCDQPLIVRFADPKRPKTEDSRPVQSFKDIPNRCRQPTSSPQVSTSMGYHASPEPFSNDPEDSIDCDWSEHVCPDGYLYYYNCATCESRWEKPEEYLFYEQQLQKGLEQGNSQRKQPYMPCSQIHPTDQGFQMQQVRSSSSSILILFANLLKKISVHLLLSHLFLPDILLILSYLKWLLHSLP</sequence>
<protein>
    <recommendedName>
        <fullName evidence="9">Flowering time control protein FCA</fullName>
    </recommendedName>
</protein>
<dbReference type="SUPFAM" id="SSF54928">
    <property type="entry name" value="RNA-binding domain, RBD"/>
    <property type="match status" value="2"/>
</dbReference>
<evidence type="ECO:0000256" key="1">
    <source>
        <dbReference type="ARBA" id="ARBA00022737"/>
    </source>
</evidence>
<feature type="domain" description="RRM" evidence="6">
    <location>
        <begin position="173"/>
        <end position="253"/>
    </location>
</feature>
<dbReference type="GO" id="GO:0003723">
    <property type="term" value="F:RNA binding"/>
    <property type="evidence" value="ECO:0007669"/>
    <property type="project" value="UniProtKB-UniRule"/>
</dbReference>
<dbReference type="AlphaFoldDB" id="A0AAF0W6D4"/>
<evidence type="ECO:0000313" key="8">
    <source>
        <dbReference type="Proteomes" id="UP000077755"/>
    </source>
</evidence>
<dbReference type="SMART" id="SM00456">
    <property type="entry name" value="WW"/>
    <property type="match status" value="1"/>
</dbReference>
<dbReference type="PROSITE" id="PS01159">
    <property type="entry name" value="WW_DOMAIN_1"/>
    <property type="match status" value="1"/>
</dbReference>
<name>A0AAF0W6D4_DAUCS</name>
<accession>A0AAF0W6D4</accession>
<dbReference type="InterPro" id="IPR000504">
    <property type="entry name" value="RRM_dom"/>
</dbReference>
<reference evidence="7" key="1">
    <citation type="journal article" date="2016" name="Nat. Genet.">
        <title>A high-quality carrot genome assembly provides new insights into carotenoid accumulation and asterid genome evolution.</title>
        <authorList>
            <person name="Iorizzo M."/>
            <person name="Ellison S."/>
            <person name="Senalik D."/>
            <person name="Zeng P."/>
            <person name="Satapoomin P."/>
            <person name="Huang J."/>
            <person name="Bowman M."/>
            <person name="Iovene M."/>
            <person name="Sanseverino W."/>
            <person name="Cavagnaro P."/>
            <person name="Yildiz M."/>
            <person name="Macko-Podgorni A."/>
            <person name="Moranska E."/>
            <person name="Grzebelus E."/>
            <person name="Grzebelus D."/>
            <person name="Ashrafi H."/>
            <person name="Zheng Z."/>
            <person name="Cheng S."/>
            <person name="Spooner D."/>
            <person name="Van Deynze A."/>
            <person name="Simon P."/>
        </authorList>
    </citation>
    <scope>NUCLEOTIDE SEQUENCE</scope>
    <source>
        <tissue evidence="7">Leaf</tissue>
    </source>
</reference>
<evidence type="ECO:0000256" key="3">
    <source>
        <dbReference type="PROSITE-ProRule" id="PRU00176"/>
    </source>
</evidence>
<evidence type="ECO:0000313" key="7">
    <source>
        <dbReference type="EMBL" id="WOG83847.1"/>
    </source>
</evidence>
<dbReference type="Gene3D" id="2.20.70.10">
    <property type="match status" value="1"/>
</dbReference>
<dbReference type="CDD" id="cd00201">
    <property type="entry name" value="WW"/>
    <property type="match status" value="1"/>
</dbReference>
<evidence type="ECO:0000256" key="2">
    <source>
        <dbReference type="ARBA" id="ARBA00022884"/>
    </source>
</evidence>
<reference evidence="7" key="2">
    <citation type="submission" date="2022-03" db="EMBL/GenBank/DDBJ databases">
        <title>Draft title - Genomic analysis of global carrot germplasm unveils the trajectory of domestication and the origin of high carotenoid orange carrot.</title>
        <authorList>
            <person name="Iorizzo M."/>
            <person name="Ellison S."/>
            <person name="Senalik D."/>
            <person name="Macko-Podgorni A."/>
            <person name="Grzebelus D."/>
            <person name="Bostan H."/>
            <person name="Rolling W."/>
            <person name="Curaba J."/>
            <person name="Simon P."/>
        </authorList>
    </citation>
    <scope>NUCLEOTIDE SEQUENCE</scope>
    <source>
        <tissue evidence="7">Leaf</tissue>
    </source>
</reference>
<dbReference type="PANTHER" id="PTHR24012">
    <property type="entry name" value="RNA BINDING PROTEIN"/>
    <property type="match status" value="1"/>
</dbReference>
<evidence type="ECO:0000259" key="5">
    <source>
        <dbReference type="PROSITE" id="PS50020"/>
    </source>
</evidence>
<feature type="compositionally biased region" description="Polar residues" evidence="4">
    <location>
        <begin position="275"/>
        <end position="287"/>
    </location>
</feature>
<dbReference type="Pfam" id="PF00397">
    <property type="entry name" value="WW"/>
    <property type="match status" value="1"/>
</dbReference>
<evidence type="ECO:0008006" key="9">
    <source>
        <dbReference type="Google" id="ProtNLM"/>
    </source>
</evidence>
<keyword evidence="1" id="KW-0677">Repeat</keyword>
<organism evidence="7 8">
    <name type="scientific">Daucus carota subsp. sativus</name>
    <name type="common">Carrot</name>
    <dbReference type="NCBI Taxonomy" id="79200"/>
    <lineage>
        <taxon>Eukaryota</taxon>
        <taxon>Viridiplantae</taxon>
        <taxon>Streptophyta</taxon>
        <taxon>Embryophyta</taxon>
        <taxon>Tracheophyta</taxon>
        <taxon>Spermatophyta</taxon>
        <taxon>Magnoliopsida</taxon>
        <taxon>eudicotyledons</taxon>
        <taxon>Gunneridae</taxon>
        <taxon>Pentapetalae</taxon>
        <taxon>asterids</taxon>
        <taxon>campanulids</taxon>
        <taxon>Apiales</taxon>
        <taxon>Apiaceae</taxon>
        <taxon>Apioideae</taxon>
        <taxon>Scandiceae</taxon>
        <taxon>Daucinae</taxon>
        <taxon>Daucus</taxon>
        <taxon>Daucus sect. Daucus</taxon>
    </lineage>
</organism>
<proteinExistence type="predicted"/>
<feature type="domain" description="RRM" evidence="6">
    <location>
        <begin position="77"/>
        <end position="158"/>
    </location>
</feature>
<dbReference type="SUPFAM" id="SSF51045">
    <property type="entry name" value="WW domain"/>
    <property type="match status" value="1"/>
</dbReference>
<feature type="domain" description="WW" evidence="5">
    <location>
        <begin position="302"/>
        <end position="335"/>
    </location>
</feature>
<keyword evidence="2 3" id="KW-0694">RNA-binding</keyword>
<feature type="region of interest" description="Disordered" evidence="4">
    <location>
        <begin position="254"/>
        <end position="300"/>
    </location>
</feature>
<evidence type="ECO:0000259" key="6">
    <source>
        <dbReference type="PROSITE" id="PS50102"/>
    </source>
</evidence>
<dbReference type="Pfam" id="PF00076">
    <property type="entry name" value="RRM_1"/>
    <property type="match status" value="2"/>
</dbReference>
<gene>
    <name evidence="7" type="ORF">DCAR_0103025</name>
</gene>
<dbReference type="InterPro" id="IPR036020">
    <property type="entry name" value="WW_dom_sf"/>
</dbReference>
<dbReference type="SMART" id="SM00360">
    <property type="entry name" value="RRM"/>
    <property type="match status" value="2"/>
</dbReference>
<dbReference type="InterPro" id="IPR001202">
    <property type="entry name" value="WW_dom"/>
</dbReference>
<dbReference type="EMBL" id="CP093343">
    <property type="protein sequence ID" value="WOG83847.1"/>
    <property type="molecule type" value="Genomic_DNA"/>
</dbReference>
<dbReference type="PROSITE" id="PS50020">
    <property type="entry name" value="WW_DOMAIN_2"/>
    <property type="match status" value="1"/>
</dbReference>